<sequence length="246" mass="28376">MLNPSNDSNLKIGHNLKFNKNVNDSEILKASLYGYIKSSQLPKLFDRLLGLSENINGYNGKQNYAEHVISFIPSVETPIGPERNNDVIIKINCNLLDENYNYKSNSVLDNDWTINLIGNPDSRITSCIVKPIRKIKTNGNIFEFLKLLGYKFHFEYVQRGFIFGCKNIRIKVVQTYQIKKQYDLSSAKHLKHTKSIWLVEAYSTYTKDNVKIVTDELNTFASYLKGIVDLSVVDHHYVQQRINYVT</sequence>
<comment type="subunit">
    <text evidence="8">Component of the Mediator complex.</text>
</comment>
<evidence type="ECO:0000256" key="5">
    <source>
        <dbReference type="ARBA" id="ARBA00023163"/>
    </source>
</evidence>
<dbReference type="STRING" id="1754191.A0A1Y1VIY8"/>
<evidence type="ECO:0000256" key="3">
    <source>
        <dbReference type="ARBA" id="ARBA00019612"/>
    </source>
</evidence>
<evidence type="ECO:0000256" key="1">
    <source>
        <dbReference type="ARBA" id="ARBA00004123"/>
    </source>
</evidence>
<name>A0A1Y1VIY8_9FUNG</name>
<keyword evidence="5 8" id="KW-0804">Transcription</keyword>
<dbReference type="PANTHER" id="PTHR13321">
    <property type="entry name" value="MEDIATOR OF RNA POLYMERASE II TRANSCRIPTION, SUBUNIT 18"/>
    <property type="match status" value="1"/>
</dbReference>
<keyword evidence="4 8" id="KW-0805">Transcription regulation</keyword>
<evidence type="ECO:0000256" key="6">
    <source>
        <dbReference type="ARBA" id="ARBA00023242"/>
    </source>
</evidence>
<evidence type="ECO:0000256" key="4">
    <source>
        <dbReference type="ARBA" id="ARBA00023015"/>
    </source>
</evidence>
<dbReference type="GO" id="GO:0006357">
    <property type="term" value="P:regulation of transcription by RNA polymerase II"/>
    <property type="evidence" value="ECO:0007669"/>
    <property type="project" value="InterPro"/>
</dbReference>
<evidence type="ECO:0000313" key="10">
    <source>
        <dbReference type="Proteomes" id="UP000193719"/>
    </source>
</evidence>
<dbReference type="OrthoDB" id="5348092at2759"/>
<keyword evidence="10" id="KW-1185">Reference proteome</keyword>
<gene>
    <name evidence="8" type="primary">MED18</name>
    <name evidence="9" type="ORF">BCR36DRAFT_319197</name>
</gene>
<comment type="caution">
    <text evidence="9">The sequence shown here is derived from an EMBL/GenBank/DDBJ whole genome shotgun (WGS) entry which is preliminary data.</text>
</comment>
<dbReference type="Proteomes" id="UP000193719">
    <property type="component" value="Unassembled WGS sequence"/>
</dbReference>
<dbReference type="GO" id="GO:0006369">
    <property type="term" value="P:termination of RNA polymerase II transcription"/>
    <property type="evidence" value="ECO:0007669"/>
    <property type="project" value="TreeGrafter"/>
</dbReference>
<keyword evidence="6 8" id="KW-0539">Nucleus</keyword>
<comment type="subcellular location">
    <subcellularLocation>
        <location evidence="1 8">Nucleus</location>
    </subcellularLocation>
</comment>
<dbReference type="EMBL" id="MCFH01000006">
    <property type="protein sequence ID" value="ORX57129.1"/>
    <property type="molecule type" value="Genomic_DNA"/>
</dbReference>
<proteinExistence type="inferred from homology"/>
<evidence type="ECO:0000256" key="7">
    <source>
        <dbReference type="ARBA" id="ARBA00032012"/>
    </source>
</evidence>
<dbReference type="Gene3D" id="2.40.320.10">
    <property type="entry name" value="Hypothetical Protein Pfu-838710-001"/>
    <property type="match status" value="1"/>
</dbReference>
<comment type="similarity">
    <text evidence="2 8">Belongs to the Mediator complex subunit 18 family.</text>
</comment>
<dbReference type="Pfam" id="PF09637">
    <property type="entry name" value="Med18"/>
    <property type="match status" value="1"/>
</dbReference>
<keyword evidence="8" id="KW-0010">Activator</keyword>
<comment type="function">
    <text evidence="8">Component of the Mediator complex, a coactivator involved in the regulated transcription of nearly all RNA polymerase II-dependent genes. Mediator functions as a bridge to convey information from gene-specific regulatory proteins to the basal RNA polymerase II transcription machinery. Mediator is recruited to promoters by direct interactions with regulatory proteins and serves as a scaffold for the assembly of a functional preinitiation complex with RNA polymerase II and the general transcription factors.</text>
</comment>
<dbReference type="InterPro" id="IPR019095">
    <property type="entry name" value="Mediator_Med18"/>
</dbReference>
<protein>
    <recommendedName>
        <fullName evidence="3 8">Mediator of RNA polymerase II transcription subunit 18</fullName>
    </recommendedName>
    <alternativeName>
        <fullName evidence="7 8">Mediator complex subunit 18</fullName>
    </alternativeName>
</protein>
<reference evidence="9 10" key="2">
    <citation type="submission" date="2016-08" db="EMBL/GenBank/DDBJ databases">
        <title>Pervasive Adenine N6-methylation of Active Genes in Fungi.</title>
        <authorList>
            <consortium name="DOE Joint Genome Institute"/>
            <person name="Mondo S.J."/>
            <person name="Dannebaum R.O."/>
            <person name="Kuo R.C."/>
            <person name="Labutti K."/>
            <person name="Haridas S."/>
            <person name="Kuo A."/>
            <person name="Salamov A."/>
            <person name="Ahrendt S.R."/>
            <person name="Lipzen A."/>
            <person name="Sullivan W."/>
            <person name="Andreopoulos W.B."/>
            <person name="Clum A."/>
            <person name="Lindquist E."/>
            <person name="Daum C."/>
            <person name="Ramamoorthy G.K."/>
            <person name="Gryganskyi A."/>
            <person name="Culley D."/>
            <person name="Magnuson J.K."/>
            <person name="James T.Y."/>
            <person name="O'Malley M.A."/>
            <person name="Stajich J.E."/>
            <person name="Spatafora J.W."/>
            <person name="Visel A."/>
            <person name="Grigoriev I.V."/>
        </authorList>
    </citation>
    <scope>NUCLEOTIDE SEQUENCE [LARGE SCALE GENOMIC DNA]</scope>
    <source>
        <strain evidence="10">finn</strain>
    </source>
</reference>
<evidence type="ECO:0000256" key="2">
    <source>
        <dbReference type="ARBA" id="ARBA00009814"/>
    </source>
</evidence>
<reference evidence="9 10" key="1">
    <citation type="submission" date="2016-08" db="EMBL/GenBank/DDBJ databases">
        <title>Genomes of anaerobic fungi encode conserved fungal cellulosomes for biomass hydrolysis.</title>
        <authorList>
            <consortium name="DOE Joint Genome Institute"/>
            <person name="Haitjema C.H."/>
            <person name="Gilmore S.P."/>
            <person name="Henske J.K."/>
            <person name="Solomon K.V."/>
            <person name="De Groot R."/>
            <person name="Kuo A."/>
            <person name="Mondo S.J."/>
            <person name="Salamov A.A."/>
            <person name="Labutti K."/>
            <person name="Zhao Z."/>
            <person name="Chiniquy J."/>
            <person name="Barry K."/>
            <person name="Brewer H.M."/>
            <person name="Purvine S.O."/>
            <person name="Wright A.T."/>
            <person name="Boxma B."/>
            <person name="Van Alen T."/>
            <person name="Hackstein J.H."/>
            <person name="Baker S.E."/>
            <person name="Grigoriev I.V."/>
            <person name="O'Malley M.A."/>
        </authorList>
    </citation>
    <scope>NUCLEOTIDE SEQUENCE [LARGE SCALE GENOMIC DNA]</scope>
    <source>
        <strain evidence="10">finn</strain>
    </source>
</reference>
<evidence type="ECO:0000256" key="8">
    <source>
        <dbReference type="RuleBase" id="RU364150"/>
    </source>
</evidence>
<dbReference type="PANTHER" id="PTHR13321:SF2">
    <property type="entry name" value="MEDIATOR OF RNA POLYMERASE II TRANSCRIPTION SUBUNIT 18"/>
    <property type="match status" value="1"/>
</dbReference>
<dbReference type="AlphaFoldDB" id="A0A1Y1VIY8"/>
<evidence type="ECO:0000313" key="9">
    <source>
        <dbReference type="EMBL" id="ORX57129.1"/>
    </source>
</evidence>
<organism evidence="9 10">
    <name type="scientific">Piromyces finnis</name>
    <dbReference type="NCBI Taxonomy" id="1754191"/>
    <lineage>
        <taxon>Eukaryota</taxon>
        <taxon>Fungi</taxon>
        <taxon>Fungi incertae sedis</taxon>
        <taxon>Chytridiomycota</taxon>
        <taxon>Chytridiomycota incertae sedis</taxon>
        <taxon>Neocallimastigomycetes</taxon>
        <taxon>Neocallimastigales</taxon>
        <taxon>Neocallimastigaceae</taxon>
        <taxon>Piromyces</taxon>
    </lineage>
</organism>
<dbReference type="GO" id="GO:0003712">
    <property type="term" value="F:transcription coregulator activity"/>
    <property type="evidence" value="ECO:0007669"/>
    <property type="project" value="InterPro"/>
</dbReference>
<dbReference type="GO" id="GO:0016592">
    <property type="term" value="C:mediator complex"/>
    <property type="evidence" value="ECO:0007669"/>
    <property type="project" value="InterPro"/>
</dbReference>
<accession>A0A1Y1VIY8</accession>
<dbReference type="GO" id="GO:0070847">
    <property type="term" value="C:core mediator complex"/>
    <property type="evidence" value="ECO:0007669"/>
    <property type="project" value="TreeGrafter"/>
</dbReference>